<dbReference type="EMBL" id="AKWW02000045">
    <property type="protein sequence ID" value="EMF42278.1"/>
    <property type="molecule type" value="Genomic_DNA"/>
</dbReference>
<organism evidence="1 2">
    <name type="scientific">Leptospira interrogans serovar Lora str. TE 1992</name>
    <dbReference type="NCBI Taxonomy" id="1193028"/>
    <lineage>
        <taxon>Bacteria</taxon>
        <taxon>Pseudomonadati</taxon>
        <taxon>Spirochaetota</taxon>
        <taxon>Spirochaetia</taxon>
        <taxon>Leptospirales</taxon>
        <taxon>Leptospiraceae</taxon>
        <taxon>Leptospira</taxon>
    </lineage>
</organism>
<dbReference type="AlphaFoldDB" id="M3DM34"/>
<sequence>MSAIKTIDQTTAKKALTVSAGVIEEVTKALAARCSVNGKVSVDKMDENQLVQYQIAWLTSEQE</sequence>
<gene>
    <name evidence="1" type="ORF">LEP1GSC067_4656</name>
</gene>
<comment type="caution">
    <text evidence="1">The sequence shown here is derived from an EMBL/GenBank/DDBJ whole genome shotgun (WGS) entry which is preliminary data.</text>
</comment>
<reference evidence="1 2" key="1">
    <citation type="submission" date="2013-01" db="EMBL/GenBank/DDBJ databases">
        <authorList>
            <person name="Harkins D.M."/>
            <person name="Durkin A.S."/>
            <person name="Brinkac L.M."/>
            <person name="Haft D.H."/>
            <person name="Selengut J.D."/>
            <person name="Sanka R."/>
            <person name="DePew J."/>
            <person name="Purushe J."/>
            <person name="Hartskeerl R.A."/>
            <person name="Ahmed A."/>
            <person name="van der Linden H."/>
            <person name="Goris M.G.A."/>
            <person name="Vinetz J.M."/>
            <person name="Sutton G.G."/>
            <person name="Nierman W.C."/>
            <person name="Fouts D.E."/>
        </authorList>
    </citation>
    <scope>NUCLEOTIDE SEQUENCE [LARGE SCALE GENOMIC DNA]</scope>
    <source>
        <strain evidence="1 2">TE 1992</strain>
    </source>
</reference>
<proteinExistence type="predicted"/>
<evidence type="ECO:0000313" key="2">
    <source>
        <dbReference type="Proteomes" id="UP000011754"/>
    </source>
</evidence>
<dbReference type="Proteomes" id="UP000011754">
    <property type="component" value="Unassembled WGS sequence"/>
</dbReference>
<name>M3DM34_LEPIR</name>
<protein>
    <submittedName>
        <fullName evidence="1">Uncharacterized protein</fullName>
    </submittedName>
</protein>
<evidence type="ECO:0000313" key="1">
    <source>
        <dbReference type="EMBL" id="EMF42278.1"/>
    </source>
</evidence>
<accession>M3DM34</accession>